<proteinExistence type="predicted"/>
<dbReference type="PIRSF" id="PIRSF037181">
    <property type="entry name" value="DGC"/>
    <property type="match status" value="1"/>
</dbReference>
<dbReference type="AlphaFoldDB" id="A0A8J7WB37"/>
<keyword evidence="2" id="KW-1185">Reference proteome</keyword>
<dbReference type="OrthoDB" id="371695at2157"/>
<dbReference type="Pfam" id="PF08859">
    <property type="entry name" value="DGC"/>
    <property type="match status" value="1"/>
</dbReference>
<evidence type="ECO:0000313" key="1">
    <source>
        <dbReference type="EMBL" id="MBR1369442.1"/>
    </source>
</evidence>
<sequence>MADQPGCRCGCTDDLAIKRIIFPCAGVANVGQITNRAAIQLTEEGYGGAACVALLATGSEGLKANLATTDEIIILDGCPVQCARTIADAEGITCHQHIIATECGIRKGGSKEYTDDDVETIVSAAWEGAGRKG</sequence>
<dbReference type="InterPro" id="IPR014958">
    <property type="entry name" value="DGC"/>
</dbReference>
<accession>A0A8J7WB37</accession>
<name>A0A8J7WB37_9EURY</name>
<protein>
    <submittedName>
        <fullName evidence="1">Zinc-binding protein</fullName>
    </submittedName>
</protein>
<gene>
    <name evidence="1" type="ORF">RJ53_08020</name>
</gene>
<dbReference type="Proteomes" id="UP000730161">
    <property type="component" value="Unassembled WGS sequence"/>
</dbReference>
<evidence type="ECO:0000313" key="2">
    <source>
        <dbReference type="Proteomes" id="UP000730161"/>
    </source>
</evidence>
<dbReference type="RefSeq" id="WP_211531149.1">
    <property type="nucleotide sequence ID" value="NZ_JWHL01000013.1"/>
</dbReference>
<dbReference type="EMBL" id="JWHL01000013">
    <property type="protein sequence ID" value="MBR1369442.1"/>
    <property type="molecule type" value="Genomic_DNA"/>
</dbReference>
<comment type="caution">
    <text evidence="1">The sequence shown here is derived from an EMBL/GenBank/DDBJ whole genome shotgun (WGS) entry which is preliminary data.</text>
</comment>
<organism evidence="1 2">
    <name type="scientific">Methanocalculus chunghsingensis</name>
    <dbReference type="NCBI Taxonomy" id="156457"/>
    <lineage>
        <taxon>Archaea</taxon>
        <taxon>Methanobacteriati</taxon>
        <taxon>Methanobacteriota</taxon>
        <taxon>Stenosarchaea group</taxon>
        <taxon>Methanomicrobia</taxon>
        <taxon>Methanomicrobiales</taxon>
        <taxon>Methanocalculaceae</taxon>
        <taxon>Methanocalculus</taxon>
    </lineage>
</organism>
<reference evidence="1" key="1">
    <citation type="submission" date="2014-12" db="EMBL/GenBank/DDBJ databases">
        <authorList>
            <person name="Huang H.-H."/>
            <person name="Chen S.-C."/>
            <person name="Lai M.-C."/>
        </authorList>
    </citation>
    <scope>NUCLEOTIDE SEQUENCE</scope>
    <source>
        <strain evidence="1">K1F9705b</strain>
    </source>
</reference>